<dbReference type="Pfam" id="PF10768">
    <property type="entry name" value="FliX"/>
    <property type="match status" value="1"/>
</dbReference>
<sequence length="102" mass="11264">RAEVAAPAMVTGVDVIVALQAIEQPDDRRRRAVATGDRILDLLDQLKLGMLSGRVSISDLEKLKRTIERQQLQDDDPELNDILKQINLRAHVELAKLKGSAG</sequence>
<reference evidence="1" key="1">
    <citation type="journal article" date="2014" name="Front. Microbiol.">
        <title>High frequency of phylogenetically diverse reductive dehalogenase-homologous genes in deep subseafloor sedimentary metagenomes.</title>
        <authorList>
            <person name="Kawai M."/>
            <person name="Futagami T."/>
            <person name="Toyoda A."/>
            <person name="Takaki Y."/>
            <person name="Nishi S."/>
            <person name="Hori S."/>
            <person name="Arai W."/>
            <person name="Tsubouchi T."/>
            <person name="Morono Y."/>
            <person name="Uchiyama I."/>
            <person name="Ito T."/>
            <person name="Fujiyama A."/>
            <person name="Inagaki F."/>
            <person name="Takami H."/>
        </authorList>
    </citation>
    <scope>NUCLEOTIDE SEQUENCE</scope>
    <source>
        <strain evidence="1">Expedition CK06-06</strain>
    </source>
</reference>
<evidence type="ECO:0000313" key="1">
    <source>
        <dbReference type="EMBL" id="GAG02429.1"/>
    </source>
</evidence>
<protein>
    <recommendedName>
        <fullName evidence="2">Flagellar assembly protein FliX</fullName>
    </recommendedName>
</protein>
<dbReference type="InterPro" id="IPR019704">
    <property type="entry name" value="Flagellar_assmbl_FliX_class2"/>
</dbReference>
<feature type="non-terminal residue" evidence="1">
    <location>
        <position position="1"/>
    </location>
</feature>
<dbReference type="GO" id="GO:0044781">
    <property type="term" value="P:bacterial-type flagellum organization"/>
    <property type="evidence" value="ECO:0007669"/>
    <property type="project" value="InterPro"/>
</dbReference>
<accession>X0U9C4</accession>
<dbReference type="AlphaFoldDB" id="X0U9C4"/>
<proteinExistence type="predicted"/>
<dbReference type="EMBL" id="BARS01029255">
    <property type="protein sequence ID" value="GAG02429.1"/>
    <property type="molecule type" value="Genomic_DNA"/>
</dbReference>
<gene>
    <name evidence="1" type="ORF">S01H1_45749</name>
</gene>
<organism evidence="1">
    <name type="scientific">marine sediment metagenome</name>
    <dbReference type="NCBI Taxonomy" id="412755"/>
    <lineage>
        <taxon>unclassified sequences</taxon>
        <taxon>metagenomes</taxon>
        <taxon>ecological metagenomes</taxon>
    </lineage>
</organism>
<comment type="caution">
    <text evidence="1">The sequence shown here is derived from an EMBL/GenBank/DDBJ whole genome shotgun (WGS) entry which is preliminary data.</text>
</comment>
<evidence type="ECO:0008006" key="2">
    <source>
        <dbReference type="Google" id="ProtNLM"/>
    </source>
</evidence>
<name>X0U9C4_9ZZZZ</name>